<accession>A0ACB8RVC8</accession>
<dbReference type="EMBL" id="MU275893">
    <property type="protein sequence ID" value="KAI0048020.1"/>
    <property type="molecule type" value="Genomic_DNA"/>
</dbReference>
<evidence type="ECO:0000313" key="1">
    <source>
        <dbReference type="EMBL" id="KAI0048020.1"/>
    </source>
</evidence>
<evidence type="ECO:0000313" key="2">
    <source>
        <dbReference type="Proteomes" id="UP000814033"/>
    </source>
</evidence>
<comment type="caution">
    <text evidence="1">The sequence shown here is derived from an EMBL/GenBank/DDBJ whole genome shotgun (WGS) entry which is preliminary data.</text>
</comment>
<protein>
    <submittedName>
        <fullName evidence="1">Uncharacterized protein</fullName>
    </submittedName>
</protein>
<proteinExistence type="predicted"/>
<keyword evidence="2" id="KW-1185">Reference proteome</keyword>
<organism evidence="1 2">
    <name type="scientific">Auriscalpium vulgare</name>
    <dbReference type="NCBI Taxonomy" id="40419"/>
    <lineage>
        <taxon>Eukaryota</taxon>
        <taxon>Fungi</taxon>
        <taxon>Dikarya</taxon>
        <taxon>Basidiomycota</taxon>
        <taxon>Agaricomycotina</taxon>
        <taxon>Agaricomycetes</taxon>
        <taxon>Russulales</taxon>
        <taxon>Auriscalpiaceae</taxon>
        <taxon>Auriscalpium</taxon>
    </lineage>
</organism>
<dbReference type="Proteomes" id="UP000814033">
    <property type="component" value="Unassembled WGS sequence"/>
</dbReference>
<reference evidence="1" key="2">
    <citation type="journal article" date="2022" name="New Phytol.">
        <title>Evolutionary transition to the ectomycorrhizal habit in the genomes of a hyperdiverse lineage of mushroom-forming fungi.</title>
        <authorList>
            <person name="Looney B."/>
            <person name="Miyauchi S."/>
            <person name="Morin E."/>
            <person name="Drula E."/>
            <person name="Courty P.E."/>
            <person name="Kohler A."/>
            <person name="Kuo A."/>
            <person name="LaButti K."/>
            <person name="Pangilinan J."/>
            <person name="Lipzen A."/>
            <person name="Riley R."/>
            <person name="Andreopoulos W."/>
            <person name="He G."/>
            <person name="Johnson J."/>
            <person name="Nolan M."/>
            <person name="Tritt A."/>
            <person name="Barry K.W."/>
            <person name="Grigoriev I.V."/>
            <person name="Nagy L.G."/>
            <person name="Hibbett D."/>
            <person name="Henrissat B."/>
            <person name="Matheny P.B."/>
            <person name="Labbe J."/>
            <person name="Martin F.M."/>
        </authorList>
    </citation>
    <scope>NUCLEOTIDE SEQUENCE</scope>
    <source>
        <strain evidence="1">FP105234-sp</strain>
    </source>
</reference>
<gene>
    <name evidence="1" type="ORF">FA95DRAFT_1678615</name>
</gene>
<sequence length="618" mass="65391">MASFNSTAQGSSNHTRRQSGSMQPLYGVFNSEMTILETTFASGPSSNPPSVAWPPAPDVQASSFASVPQHAFAQGGQLTFVPPPTAALPATYVYHARNTPTAYMPTQSYPTPLAPAPAAMPQAPAEHSQNILPPAAPSRVVRALPARYPRDVAATAATAAHSFPHAAPVDHSHAGPNSLSMAATSSSAVGAPAVVAVQKRRRSEEQQTVGDVQVRDLLAKIPRHIHDALDIASCNAKKDFFSHHNLMSLPLAVQREIRVCVCPAYLDPLCNQRGGRPDTVKQHQDRCEGRIERGLNVGDCLILSIPELAMNLHEAGKLWMRPDDSRVKNIAALLWSSNKHVALQDPVPKPRDSPLSTQPSVSSANFAPALASYAPAVASSSQAAAPSVPHHTLTSNTRAVAPRQPLVDTQASTSVQHDTQWNSTQAAEFTHRQPHIPSAPPVVHLYGDRYFVPPSPSDAGYPDFPSPDDGNAQDLWDQAPVAEGQPSFSPPLPTDAAGAAAADHAIVASVPASEEMVAFVEAPPQDVGYVVPGQGHAATEHGFELGPDFASGSANTLHLQPPAAEGQPSFSPPLPTDLMAHMPADLKQAFKELCARKDGLPTLPPPPPPRHRSIHGGC</sequence>
<reference evidence="1" key="1">
    <citation type="submission" date="2021-02" db="EMBL/GenBank/DDBJ databases">
        <authorList>
            <consortium name="DOE Joint Genome Institute"/>
            <person name="Ahrendt S."/>
            <person name="Looney B.P."/>
            <person name="Miyauchi S."/>
            <person name="Morin E."/>
            <person name="Drula E."/>
            <person name="Courty P.E."/>
            <person name="Chicoki N."/>
            <person name="Fauchery L."/>
            <person name="Kohler A."/>
            <person name="Kuo A."/>
            <person name="Labutti K."/>
            <person name="Pangilinan J."/>
            <person name="Lipzen A."/>
            <person name="Riley R."/>
            <person name="Andreopoulos W."/>
            <person name="He G."/>
            <person name="Johnson J."/>
            <person name="Barry K.W."/>
            <person name="Grigoriev I.V."/>
            <person name="Nagy L."/>
            <person name="Hibbett D."/>
            <person name="Henrissat B."/>
            <person name="Matheny P.B."/>
            <person name="Labbe J."/>
            <person name="Martin F."/>
        </authorList>
    </citation>
    <scope>NUCLEOTIDE SEQUENCE</scope>
    <source>
        <strain evidence="1">FP105234-sp</strain>
    </source>
</reference>
<name>A0ACB8RVC8_9AGAM</name>